<feature type="transmembrane region" description="Helical" evidence="1">
    <location>
        <begin position="140"/>
        <end position="159"/>
    </location>
</feature>
<keyword evidence="1" id="KW-1133">Transmembrane helix</keyword>
<organism evidence="2 3">
    <name type="scientific">Ladona fulva</name>
    <name type="common">Scarce chaser dragonfly</name>
    <name type="synonym">Libellula fulva</name>
    <dbReference type="NCBI Taxonomy" id="123851"/>
    <lineage>
        <taxon>Eukaryota</taxon>
        <taxon>Metazoa</taxon>
        <taxon>Ecdysozoa</taxon>
        <taxon>Arthropoda</taxon>
        <taxon>Hexapoda</taxon>
        <taxon>Insecta</taxon>
        <taxon>Pterygota</taxon>
        <taxon>Palaeoptera</taxon>
        <taxon>Odonata</taxon>
        <taxon>Epiprocta</taxon>
        <taxon>Anisoptera</taxon>
        <taxon>Libelluloidea</taxon>
        <taxon>Libellulidae</taxon>
        <taxon>Ladona</taxon>
    </lineage>
</organism>
<dbReference type="Proteomes" id="UP000792457">
    <property type="component" value="Unassembled WGS sequence"/>
</dbReference>
<evidence type="ECO:0000313" key="3">
    <source>
        <dbReference type="Proteomes" id="UP000792457"/>
    </source>
</evidence>
<name>A0A8K0KAP1_LADFU</name>
<proteinExistence type="predicted"/>
<evidence type="ECO:0000313" key="2">
    <source>
        <dbReference type="EMBL" id="KAG8228973.1"/>
    </source>
</evidence>
<sequence>MNAPNHTKPAWNIIYENIGHKKMFSLPKSSDGSDNPLILANSLNEFFLDLPPFSSIDSSPQSQYLSATHSFNFSFMYLRPCTEQELLSYISKVGIRNSAGLDDIPGKLFNIQQIVSININEKKYLSDPQLMPSGMPQGSILGLILFLIFINDLPVHLMLNNTIKHVMYTDYVNVLMSDSSANNLISVKDGVLQAIL</sequence>
<keyword evidence="1" id="KW-0812">Transmembrane</keyword>
<dbReference type="EMBL" id="KZ308404">
    <property type="protein sequence ID" value="KAG8228973.1"/>
    <property type="molecule type" value="Genomic_DNA"/>
</dbReference>
<feature type="non-terminal residue" evidence="2">
    <location>
        <position position="1"/>
    </location>
</feature>
<evidence type="ECO:0008006" key="4">
    <source>
        <dbReference type="Google" id="ProtNLM"/>
    </source>
</evidence>
<evidence type="ECO:0000256" key="1">
    <source>
        <dbReference type="SAM" id="Phobius"/>
    </source>
</evidence>
<reference evidence="2" key="1">
    <citation type="submission" date="2013-04" db="EMBL/GenBank/DDBJ databases">
        <authorList>
            <person name="Qu J."/>
            <person name="Murali S.C."/>
            <person name="Bandaranaike D."/>
            <person name="Bellair M."/>
            <person name="Blankenburg K."/>
            <person name="Chao H."/>
            <person name="Dinh H."/>
            <person name="Doddapaneni H."/>
            <person name="Downs B."/>
            <person name="Dugan-Rocha S."/>
            <person name="Elkadiri S."/>
            <person name="Gnanaolivu R.D."/>
            <person name="Hernandez B."/>
            <person name="Javaid M."/>
            <person name="Jayaseelan J.C."/>
            <person name="Lee S."/>
            <person name="Li M."/>
            <person name="Ming W."/>
            <person name="Munidasa M."/>
            <person name="Muniz J."/>
            <person name="Nguyen L."/>
            <person name="Ongeri F."/>
            <person name="Osuji N."/>
            <person name="Pu L.-L."/>
            <person name="Puazo M."/>
            <person name="Qu C."/>
            <person name="Quiroz J."/>
            <person name="Raj R."/>
            <person name="Weissenberger G."/>
            <person name="Xin Y."/>
            <person name="Zou X."/>
            <person name="Han Y."/>
            <person name="Richards S."/>
            <person name="Worley K."/>
            <person name="Muzny D."/>
            <person name="Gibbs R."/>
        </authorList>
    </citation>
    <scope>NUCLEOTIDE SEQUENCE</scope>
    <source>
        <strain evidence="2">Sampled in the wild</strain>
    </source>
</reference>
<keyword evidence="3" id="KW-1185">Reference proteome</keyword>
<reference evidence="2" key="2">
    <citation type="submission" date="2017-10" db="EMBL/GenBank/DDBJ databases">
        <title>Ladona fulva Genome sequencing and assembly.</title>
        <authorList>
            <person name="Murali S."/>
            <person name="Richards S."/>
            <person name="Bandaranaike D."/>
            <person name="Bellair M."/>
            <person name="Blankenburg K."/>
            <person name="Chao H."/>
            <person name="Dinh H."/>
            <person name="Doddapaneni H."/>
            <person name="Dugan-Rocha S."/>
            <person name="Elkadiri S."/>
            <person name="Gnanaolivu R."/>
            <person name="Hernandez B."/>
            <person name="Skinner E."/>
            <person name="Javaid M."/>
            <person name="Lee S."/>
            <person name="Li M."/>
            <person name="Ming W."/>
            <person name="Munidasa M."/>
            <person name="Muniz J."/>
            <person name="Nguyen L."/>
            <person name="Hughes D."/>
            <person name="Osuji N."/>
            <person name="Pu L.-L."/>
            <person name="Puazo M."/>
            <person name="Qu C."/>
            <person name="Quiroz J."/>
            <person name="Raj R."/>
            <person name="Weissenberger G."/>
            <person name="Xin Y."/>
            <person name="Zou X."/>
            <person name="Han Y."/>
            <person name="Worley K."/>
            <person name="Muzny D."/>
            <person name="Gibbs R."/>
        </authorList>
    </citation>
    <scope>NUCLEOTIDE SEQUENCE</scope>
    <source>
        <strain evidence="2">Sampled in the wild</strain>
    </source>
</reference>
<protein>
    <recommendedName>
        <fullName evidence="4">Reverse transcriptase domain-containing protein</fullName>
    </recommendedName>
</protein>
<comment type="caution">
    <text evidence="2">The sequence shown here is derived from an EMBL/GenBank/DDBJ whole genome shotgun (WGS) entry which is preliminary data.</text>
</comment>
<accession>A0A8K0KAP1</accession>
<gene>
    <name evidence="2" type="ORF">J437_LFUL009531</name>
</gene>
<keyword evidence="1" id="KW-0472">Membrane</keyword>
<dbReference type="AlphaFoldDB" id="A0A8K0KAP1"/>